<dbReference type="InterPro" id="IPR041127">
    <property type="entry name" value="PET_hydrolase/cutinase-like"/>
</dbReference>
<protein>
    <submittedName>
        <fullName evidence="6">Dienelactone hydrolase</fullName>
    </submittedName>
</protein>
<feature type="chain" id="PRO_5046670004" evidence="4">
    <location>
        <begin position="23"/>
        <end position="434"/>
    </location>
</feature>
<keyword evidence="2" id="KW-0442">Lipid degradation</keyword>
<name>A0ABT8YA45_9SPHN</name>
<accession>A0ABT8YA45</accession>
<keyword evidence="4" id="KW-0732">Signal</keyword>
<dbReference type="Gene3D" id="3.40.50.1820">
    <property type="entry name" value="alpha/beta hydrolase"/>
    <property type="match status" value="1"/>
</dbReference>
<dbReference type="InterPro" id="IPR029058">
    <property type="entry name" value="AB_hydrolase_fold"/>
</dbReference>
<dbReference type="Proteomes" id="UP001169764">
    <property type="component" value="Unassembled WGS sequence"/>
</dbReference>
<sequence>MLRQLLIAIALPALLSGAAASAEDAPAKPGVDAPELARLGQYPVGVADVEFVQAKQADPLQGADKPAIVDRHLPLKIWYPAAAAGPGTIYRSALPGENGVDVVFTVPGIATPDARAAAGRFPLVILAHGYSNVPEVLSWLGENLASKGYVVVVPAFRDPPIGNRTPAAAAGPLARRPLDIAFVAAEAQRRARAGQGPFAAADPERTALIGYSMGGYGVLTAAGAPLSPALAAATRGVLAPYVAGGARAGEIRVANLKAVVAISPPKALRGAELWAEPGVAAIHTPTLYIVGSQDRVVGYDPGVRNLFAAQVHAPRYLLTFREAGHSIALVGAPPQMRSTFWDEDWFEDAVWRKDRLLAVQAHFITAFLDRMVKGDAAKAAYLDGLVPDSDDGVWASAPAGRYPGFSPGAPDSTIWKGFQPSRAKGMSFEYRPGS</sequence>
<evidence type="ECO:0000313" key="7">
    <source>
        <dbReference type="Proteomes" id="UP001169764"/>
    </source>
</evidence>
<reference evidence="6" key="1">
    <citation type="submission" date="2023-07" db="EMBL/GenBank/DDBJ databases">
        <authorList>
            <person name="Kim M."/>
        </authorList>
    </citation>
    <scope>NUCLEOTIDE SEQUENCE</scope>
    <source>
        <strain evidence="6">BIUV-7</strain>
    </source>
</reference>
<dbReference type="SUPFAM" id="SSF53474">
    <property type="entry name" value="alpha/beta-Hydrolases"/>
    <property type="match status" value="1"/>
</dbReference>
<organism evidence="6 7">
    <name type="scientific">Sphingomonas natans</name>
    <dbReference type="NCBI Taxonomy" id="3063330"/>
    <lineage>
        <taxon>Bacteria</taxon>
        <taxon>Pseudomonadati</taxon>
        <taxon>Pseudomonadota</taxon>
        <taxon>Alphaproteobacteria</taxon>
        <taxon>Sphingomonadales</taxon>
        <taxon>Sphingomonadaceae</taxon>
        <taxon>Sphingomonas</taxon>
    </lineage>
</organism>
<evidence type="ECO:0000256" key="2">
    <source>
        <dbReference type="ARBA" id="ARBA00022963"/>
    </source>
</evidence>
<proteinExistence type="predicted"/>
<feature type="domain" description="PET hydrolase/cutinase-like" evidence="5">
    <location>
        <begin position="117"/>
        <end position="224"/>
    </location>
</feature>
<comment type="caution">
    <text evidence="6">The sequence shown here is derived from an EMBL/GenBank/DDBJ whole genome shotgun (WGS) entry which is preliminary data.</text>
</comment>
<evidence type="ECO:0000259" key="5">
    <source>
        <dbReference type="Pfam" id="PF12740"/>
    </source>
</evidence>
<dbReference type="Pfam" id="PF12740">
    <property type="entry name" value="PETase"/>
    <property type="match status" value="1"/>
</dbReference>
<dbReference type="GO" id="GO:0016787">
    <property type="term" value="F:hydrolase activity"/>
    <property type="evidence" value="ECO:0007669"/>
    <property type="project" value="UniProtKB-KW"/>
</dbReference>
<evidence type="ECO:0000313" key="6">
    <source>
        <dbReference type="EMBL" id="MDO6415206.1"/>
    </source>
</evidence>
<dbReference type="PANTHER" id="PTHR10272:SF0">
    <property type="entry name" value="PLATELET-ACTIVATING FACTOR ACETYLHYDROLASE"/>
    <property type="match status" value="1"/>
</dbReference>
<keyword evidence="7" id="KW-1185">Reference proteome</keyword>
<keyword evidence="1 6" id="KW-0378">Hydrolase</keyword>
<evidence type="ECO:0000256" key="3">
    <source>
        <dbReference type="ARBA" id="ARBA00023098"/>
    </source>
</evidence>
<dbReference type="RefSeq" id="WP_303543058.1">
    <property type="nucleotide sequence ID" value="NZ_JAUOTP010000005.1"/>
</dbReference>
<evidence type="ECO:0000256" key="4">
    <source>
        <dbReference type="SAM" id="SignalP"/>
    </source>
</evidence>
<keyword evidence="3" id="KW-0443">Lipid metabolism</keyword>
<feature type="signal peptide" evidence="4">
    <location>
        <begin position="1"/>
        <end position="22"/>
    </location>
</feature>
<dbReference type="PANTHER" id="PTHR10272">
    <property type="entry name" value="PLATELET-ACTIVATING FACTOR ACETYLHYDROLASE"/>
    <property type="match status" value="1"/>
</dbReference>
<dbReference type="EMBL" id="JAUOTP010000005">
    <property type="protein sequence ID" value="MDO6415206.1"/>
    <property type="molecule type" value="Genomic_DNA"/>
</dbReference>
<gene>
    <name evidence="6" type="ORF">Q4F19_12510</name>
</gene>
<evidence type="ECO:0000256" key="1">
    <source>
        <dbReference type="ARBA" id="ARBA00022801"/>
    </source>
</evidence>